<dbReference type="EMBL" id="CP012526">
    <property type="protein sequence ID" value="ALC46091.1"/>
    <property type="molecule type" value="Genomic_DNA"/>
</dbReference>
<organism evidence="1 2">
    <name type="scientific">Drosophila busckii</name>
    <name type="common">Fruit fly</name>
    <dbReference type="NCBI Taxonomy" id="30019"/>
    <lineage>
        <taxon>Eukaryota</taxon>
        <taxon>Metazoa</taxon>
        <taxon>Ecdysozoa</taxon>
        <taxon>Arthropoda</taxon>
        <taxon>Hexapoda</taxon>
        <taxon>Insecta</taxon>
        <taxon>Pterygota</taxon>
        <taxon>Neoptera</taxon>
        <taxon>Endopterygota</taxon>
        <taxon>Diptera</taxon>
        <taxon>Brachycera</taxon>
        <taxon>Muscomorpha</taxon>
        <taxon>Ephydroidea</taxon>
        <taxon>Drosophilidae</taxon>
        <taxon>Drosophila</taxon>
    </lineage>
</organism>
<dbReference type="AlphaFoldDB" id="A0A0M4EDX0"/>
<dbReference type="OMA" id="CRCKELK"/>
<reference evidence="1 2" key="1">
    <citation type="submission" date="2015-08" db="EMBL/GenBank/DDBJ databases">
        <title>Ancestral chromatin configuration constrains chromatin evolution on differentiating sex chromosomes in Drosophila.</title>
        <authorList>
            <person name="Zhou Q."/>
            <person name="Bachtrog D."/>
        </authorList>
    </citation>
    <scope>NUCLEOTIDE SEQUENCE [LARGE SCALE GENOMIC DNA]</scope>
    <source>
        <tissue evidence="1">Whole larvae</tissue>
    </source>
</reference>
<gene>
    <name evidence="1" type="ORF">Dbus_chr3Rg841</name>
</gene>
<dbReference type="Proteomes" id="UP000494163">
    <property type="component" value="Chromosome 3R"/>
</dbReference>
<dbReference type="STRING" id="30019.A0A0M4EDX0"/>
<name>A0A0M4EDX0_DROBS</name>
<feature type="non-terminal residue" evidence="1">
    <location>
        <position position="1"/>
    </location>
</feature>
<protein>
    <submittedName>
        <fullName evidence="1">CG42620</fullName>
    </submittedName>
</protein>
<keyword evidence="2" id="KW-1185">Reference proteome</keyword>
<dbReference type="OrthoDB" id="7764536at2759"/>
<feature type="non-terminal residue" evidence="1">
    <location>
        <position position="52"/>
    </location>
</feature>
<proteinExistence type="predicted"/>
<accession>A0A0M4EDX0</accession>
<sequence length="52" mass="6209">CRCKELKDQVVTLQPAVQRVECQQLEIDVLRNELRKRDIALNAYDCQYQQLM</sequence>
<evidence type="ECO:0000313" key="2">
    <source>
        <dbReference type="Proteomes" id="UP000494163"/>
    </source>
</evidence>
<evidence type="ECO:0000313" key="1">
    <source>
        <dbReference type="EMBL" id="ALC46091.1"/>
    </source>
</evidence>